<dbReference type="InterPro" id="IPR036866">
    <property type="entry name" value="RibonucZ/Hydroxyglut_hydro"/>
</dbReference>
<keyword evidence="1" id="KW-0378">Hydrolase</keyword>
<sequence length="273" mass="30001">AHRAQFDAGRDTNCGNVEHTGDALTGGALSILLPGRVIMSELWLLGTGTPTPTPSRFGTSYVLRVDKDYLMIDCGPATTHKLVQAGLLPTQIDYLFFTHHHSDHSADYPCFLLCRWDQSAGRENKLSIWGPEPTELMTERLIGEDGAFVFDWKARVGHPTSQCVHHNRGGSLPRPEPDVNVEDIEPGDAIKQKNWKVTAGLANHVQPWLNSLAYRVETEDGTIVFAGDTEPCDTVQELTEGTDVLVVNCWDHQETMEENGEAPAQTGTIDAAN</sequence>
<dbReference type="SUPFAM" id="SSF56281">
    <property type="entry name" value="Metallo-hydrolase/oxidoreductase"/>
    <property type="match status" value="1"/>
</dbReference>
<feature type="domain" description="Metallo-beta-lactamase" evidence="2">
    <location>
        <begin position="57"/>
        <end position="268"/>
    </location>
</feature>
<evidence type="ECO:0000259" key="2">
    <source>
        <dbReference type="SMART" id="SM00849"/>
    </source>
</evidence>
<proteinExistence type="predicted"/>
<dbReference type="InterPro" id="IPR044094">
    <property type="entry name" value="AtsA-like_MBL-fold"/>
</dbReference>
<feature type="non-terminal residue" evidence="3">
    <location>
        <position position="1"/>
    </location>
</feature>
<name>X0V6D8_9ZZZZ</name>
<dbReference type="GO" id="GO:0042781">
    <property type="term" value="F:3'-tRNA processing endoribonuclease activity"/>
    <property type="evidence" value="ECO:0007669"/>
    <property type="project" value="TreeGrafter"/>
</dbReference>
<dbReference type="CDD" id="cd07719">
    <property type="entry name" value="arylsulfatase_AtsA-like_MBL-fold"/>
    <property type="match status" value="1"/>
</dbReference>
<dbReference type="PANTHER" id="PTHR46018">
    <property type="entry name" value="ZINC PHOSPHODIESTERASE ELAC PROTEIN 1"/>
    <property type="match status" value="1"/>
</dbReference>
<dbReference type="SMART" id="SM00849">
    <property type="entry name" value="Lactamase_B"/>
    <property type="match status" value="1"/>
</dbReference>
<evidence type="ECO:0000313" key="3">
    <source>
        <dbReference type="EMBL" id="GAF96210.1"/>
    </source>
</evidence>
<protein>
    <recommendedName>
        <fullName evidence="2">Metallo-beta-lactamase domain-containing protein</fullName>
    </recommendedName>
</protein>
<evidence type="ECO:0000256" key="1">
    <source>
        <dbReference type="ARBA" id="ARBA00022801"/>
    </source>
</evidence>
<feature type="non-terminal residue" evidence="3">
    <location>
        <position position="273"/>
    </location>
</feature>
<accession>X0V6D8</accession>
<organism evidence="3">
    <name type="scientific">marine sediment metagenome</name>
    <dbReference type="NCBI Taxonomy" id="412755"/>
    <lineage>
        <taxon>unclassified sequences</taxon>
        <taxon>metagenomes</taxon>
        <taxon>ecological metagenomes</taxon>
    </lineage>
</organism>
<gene>
    <name evidence="3" type="ORF">S01H1_32198</name>
</gene>
<dbReference type="Gene3D" id="3.60.15.10">
    <property type="entry name" value="Ribonuclease Z/Hydroxyacylglutathione hydrolase-like"/>
    <property type="match status" value="1"/>
</dbReference>
<dbReference type="AlphaFoldDB" id="X0V6D8"/>
<dbReference type="EMBL" id="BARS01019921">
    <property type="protein sequence ID" value="GAF96210.1"/>
    <property type="molecule type" value="Genomic_DNA"/>
</dbReference>
<dbReference type="InterPro" id="IPR001279">
    <property type="entry name" value="Metallo-B-lactamas"/>
</dbReference>
<dbReference type="Pfam" id="PF00753">
    <property type="entry name" value="Lactamase_B"/>
    <property type="match status" value="1"/>
</dbReference>
<reference evidence="3" key="1">
    <citation type="journal article" date="2014" name="Front. Microbiol.">
        <title>High frequency of phylogenetically diverse reductive dehalogenase-homologous genes in deep subseafloor sedimentary metagenomes.</title>
        <authorList>
            <person name="Kawai M."/>
            <person name="Futagami T."/>
            <person name="Toyoda A."/>
            <person name="Takaki Y."/>
            <person name="Nishi S."/>
            <person name="Hori S."/>
            <person name="Arai W."/>
            <person name="Tsubouchi T."/>
            <person name="Morono Y."/>
            <person name="Uchiyama I."/>
            <person name="Ito T."/>
            <person name="Fujiyama A."/>
            <person name="Inagaki F."/>
            <person name="Takami H."/>
        </authorList>
    </citation>
    <scope>NUCLEOTIDE SEQUENCE</scope>
    <source>
        <strain evidence="3">Expedition CK06-06</strain>
    </source>
</reference>
<comment type="caution">
    <text evidence="3">The sequence shown here is derived from an EMBL/GenBank/DDBJ whole genome shotgun (WGS) entry which is preliminary data.</text>
</comment>
<dbReference type="PANTHER" id="PTHR46018:SF2">
    <property type="entry name" value="ZINC PHOSPHODIESTERASE ELAC PROTEIN 1"/>
    <property type="match status" value="1"/>
</dbReference>